<dbReference type="STRING" id="436010.A0A166P5M7"/>
<evidence type="ECO:0000313" key="2">
    <source>
        <dbReference type="EMBL" id="KZP25737.1"/>
    </source>
</evidence>
<proteinExistence type="predicted"/>
<name>A0A166P5M7_9AGAM</name>
<protein>
    <submittedName>
        <fullName evidence="2">Uncharacterized protein</fullName>
    </submittedName>
</protein>
<dbReference type="OrthoDB" id="3062477at2759"/>
<dbReference type="Proteomes" id="UP000076532">
    <property type="component" value="Unassembled WGS sequence"/>
</dbReference>
<gene>
    <name evidence="2" type="ORF">FIBSPDRAFT_887967</name>
</gene>
<reference evidence="2 3" key="1">
    <citation type="journal article" date="2016" name="Mol. Biol. Evol.">
        <title>Comparative Genomics of Early-Diverging Mushroom-Forming Fungi Provides Insights into the Origins of Lignocellulose Decay Capabilities.</title>
        <authorList>
            <person name="Nagy L.G."/>
            <person name="Riley R."/>
            <person name="Tritt A."/>
            <person name="Adam C."/>
            <person name="Daum C."/>
            <person name="Floudas D."/>
            <person name="Sun H."/>
            <person name="Yadav J.S."/>
            <person name="Pangilinan J."/>
            <person name="Larsson K.H."/>
            <person name="Matsuura K."/>
            <person name="Barry K."/>
            <person name="Labutti K."/>
            <person name="Kuo R."/>
            <person name="Ohm R.A."/>
            <person name="Bhattacharya S.S."/>
            <person name="Shirouzu T."/>
            <person name="Yoshinaga Y."/>
            <person name="Martin F.M."/>
            <person name="Grigoriev I.V."/>
            <person name="Hibbett D.S."/>
        </authorList>
    </citation>
    <scope>NUCLEOTIDE SEQUENCE [LARGE SCALE GENOMIC DNA]</scope>
    <source>
        <strain evidence="2 3">CBS 109695</strain>
    </source>
</reference>
<accession>A0A166P5M7</accession>
<keyword evidence="3" id="KW-1185">Reference proteome</keyword>
<evidence type="ECO:0000313" key="3">
    <source>
        <dbReference type="Proteomes" id="UP000076532"/>
    </source>
</evidence>
<dbReference type="EMBL" id="KV417519">
    <property type="protein sequence ID" value="KZP25737.1"/>
    <property type="molecule type" value="Genomic_DNA"/>
</dbReference>
<feature type="region of interest" description="Disordered" evidence="1">
    <location>
        <begin position="324"/>
        <end position="368"/>
    </location>
</feature>
<sequence length="642" mass="71774">MTLDAVEGLPSRGKWDGARKPLLNLWNQDGSVTALSPLFGSTAPLSLFQFVYTHFAGILQNHFDFGPHKPASKDPRRILDGVNHFDFSFQKPASKDPRWYSRRILVGVYHFDFGFQQPVSKDPRRCQPVSKDPRRYHFDFGFQQPASKDPRRFQKLASKDPRWRVGAGLYGPLWNGFSGAALVSVHKASLQGSWGVSSNQFHFGFQKWASRDFGWCTSTNCAQQEQILVDIQAQQCVVDDATEALKEIQSRGAKRQGGGKKCAIAAVDNATQKLEQMTMLLELTQEGEATSNLLAVQPSGLPSGQAASPQVVLDLPLPDAVSPLVTSPAPIDNVSSPDPEDANLGGKRGHTTDSGANDSDISEAVPVKRTRKKKNLIEDLSSDEEAQEKAESKRIEAMLKDGKEAQVTAQGNEIIDDFIRNPATHIPIWIRRRVKDEANFLPRAVTTSRELATIMLKTSYGNFVCLYHDKGDKSGTKHDGIETCTKDTHHRRTGSDPTFKVTGVPYCRPALQGVKPERRERWLTDHQGHIHCGCELNIALFELYAWKTWKATNKRGDSELLGRQRMDPRTRQFVAENFFSHSGLTIDTLYDKRLTGNAATMARLLQQIQQLAANFDELAHREGLEGHIEFTLPCEKNDMSYF</sequence>
<dbReference type="AlphaFoldDB" id="A0A166P5M7"/>
<organism evidence="2 3">
    <name type="scientific">Athelia psychrophila</name>
    <dbReference type="NCBI Taxonomy" id="1759441"/>
    <lineage>
        <taxon>Eukaryota</taxon>
        <taxon>Fungi</taxon>
        <taxon>Dikarya</taxon>
        <taxon>Basidiomycota</taxon>
        <taxon>Agaricomycotina</taxon>
        <taxon>Agaricomycetes</taxon>
        <taxon>Agaricomycetidae</taxon>
        <taxon>Atheliales</taxon>
        <taxon>Atheliaceae</taxon>
        <taxon>Athelia</taxon>
    </lineage>
</organism>
<evidence type="ECO:0000256" key="1">
    <source>
        <dbReference type="SAM" id="MobiDB-lite"/>
    </source>
</evidence>